<dbReference type="InterPro" id="IPR004875">
    <property type="entry name" value="DDE_SF_endonuclease_dom"/>
</dbReference>
<name>A0A8X6XL56_9ARAC</name>
<keyword evidence="4" id="KW-1185">Reference proteome</keyword>
<evidence type="ECO:0000256" key="1">
    <source>
        <dbReference type="ARBA" id="ARBA00023125"/>
    </source>
</evidence>
<dbReference type="EMBL" id="BMAV01010677">
    <property type="protein sequence ID" value="GFY55957.1"/>
    <property type="molecule type" value="Genomic_DNA"/>
</dbReference>
<feature type="domain" description="HTH CENPB-type" evidence="2">
    <location>
        <begin position="163"/>
        <end position="234"/>
    </location>
</feature>
<accession>A0A8X6XL56</accession>
<dbReference type="Proteomes" id="UP000886998">
    <property type="component" value="Unassembled WGS sequence"/>
</dbReference>
<dbReference type="SMART" id="SM00674">
    <property type="entry name" value="CENPB"/>
    <property type="match status" value="1"/>
</dbReference>
<sequence>MSVNKDIVTVQAVAETSLYSENSKLRQTDAVEYFKTLLKRNNLITSKCSGSISHEAMLMGEELYNYAVDMLAEKNMIHDEELIHANEVCEEVFFESVEVDSSSDEYEPEEKKRDIKHIPLDYKIKTVNMAKKHPTWSIKTLHSRGCGRLKKKEHLPKWEEDIIKGGNKFDKYALIDSWTYDRFVEARENFHQVTTRNLQQWALSAAGQFKDFEFKASERWVKKFKKEHKIRQRKITKYLSQKETATLEEILKSAETFRMQTLHLMPKFDKDFVINTDQTGCQYQSTFNRTLADKGSKTIFVKRQDINKLTHTYTAQYALTLSGKLLPKVFVCLQEPTGKFGPRVQKIVEEYSQKYKNIIITSSKSGKLSTELYIDFLQNCLKPYVEKENFLLLVDSWRGQTKPEIYDEVFQDDYKLPTCTLKIIPPKCTPIVQPCDVYFYRQVKNFIKHLQNSAFLIEQNREINSREDCIKIQSIVHHQLSSPIFEKMIRYAWYAAKLSEDREIFLNVKDVCFPNQLLKKHCSCDFTDYTTRNSPLTRPRSWIMHNWYHSLLQDPPPLKFRNATGYNCAMLTSESTPLCTP</sequence>
<reference evidence="3" key="1">
    <citation type="submission" date="2020-08" db="EMBL/GenBank/DDBJ databases">
        <title>Multicomponent nature underlies the extraordinary mechanical properties of spider dragline silk.</title>
        <authorList>
            <person name="Kono N."/>
            <person name="Nakamura H."/>
            <person name="Mori M."/>
            <person name="Yoshida Y."/>
            <person name="Ohtoshi R."/>
            <person name="Malay A.D."/>
            <person name="Moran D.A.P."/>
            <person name="Tomita M."/>
            <person name="Numata K."/>
            <person name="Arakawa K."/>
        </authorList>
    </citation>
    <scope>NUCLEOTIDE SEQUENCE</scope>
</reference>
<organism evidence="3 4">
    <name type="scientific">Trichonephila inaurata madagascariensis</name>
    <dbReference type="NCBI Taxonomy" id="2747483"/>
    <lineage>
        <taxon>Eukaryota</taxon>
        <taxon>Metazoa</taxon>
        <taxon>Ecdysozoa</taxon>
        <taxon>Arthropoda</taxon>
        <taxon>Chelicerata</taxon>
        <taxon>Arachnida</taxon>
        <taxon>Araneae</taxon>
        <taxon>Araneomorphae</taxon>
        <taxon>Entelegynae</taxon>
        <taxon>Araneoidea</taxon>
        <taxon>Nephilidae</taxon>
        <taxon>Trichonephila</taxon>
        <taxon>Trichonephila inaurata</taxon>
    </lineage>
</organism>
<dbReference type="Pfam" id="PF03184">
    <property type="entry name" value="DDE_1"/>
    <property type="match status" value="1"/>
</dbReference>
<dbReference type="InterPro" id="IPR006600">
    <property type="entry name" value="HTH_CenpB_DNA-bd_dom"/>
</dbReference>
<evidence type="ECO:0000313" key="3">
    <source>
        <dbReference type="EMBL" id="GFY55957.1"/>
    </source>
</evidence>
<protein>
    <submittedName>
        <fullName evidence="3">HTH CENPB-type domain-containing protein</fullName>
    </submittedName>
</protein>
<dbReference type="PROSITE" id="PS51253">
    <property type="entry name" value="HTH_CENPB"/>
    <property type="match status" value="1"/>
</dbReference>
<evidence type="ECO:0000259" key="2">
    <source>
        <dbReference type="PROSITE" id="PS51253"/>
    </source>
</evidence>
<proteinExistence type="predicted"/>
<dbReference type="GO" id="GO:0003677">
    <property type="term" value="F:DNA binding"/>
    <property type="evidence" value="ECO:0007669"/>
    <property type="project" value="UniProtKB-KW"/>
</dbReference>
<gene>
    <name evidence="3" type="primary">AVEN_22431_1</name>
    <name evidence="3" type="ORF">TNIN_23501</name>
</gene>
<keyword evidence="1" id="KW-0238">DNA-binding</keyword>
<comment type="caution">
    <text evidence="3">The sequence shown here is derived from an EMBL/GenBank/DDBJ whole genome shotgun (WGS) entry which is preliminary data.</text>
</comment>
<dbReference type="AlphaFoldDB" id="A0A8X6XL56"/>
<evidence type="ECO:0000313" key="4">
    <source>
        <dbReference type="Proteomes" id="UP000886998"/>
    </source>
</evidence>
<dbReference type="OrthoDB" id="6538128at2759"/>